<name>A0A4Y2AYP0_ARAVE</name>
<organism evidence="1 2">
    <name type="scientific">Araneus ventricosus</name>
    <name type="common">Orbweaver spider</name>
    <name type="synonym">Epeira ventricosa</name>
    <dbReference type="NCBI Taxonomy" id="182803"/>
    <lineage>
        <taxon>Eukaryota</taxon>
        <taxon>Metazoa</taxon>
        <taxon>Ecdysozoa</taxon>
        <taxon>Arthropoda</taxon>
        <taxon>Chelicerata</taxon>
        <taxon>Arachnida</taxon>
        <taxon>Araneae</taxon>
        <taxon>Araneomorphae</taxon>
        <taxon>Entelegynae</taxon>
        <taxon>Araneoidea</taxon>
        <taxon>Araneidae</taxon>
        <taxon>Araneus</taxon>
    </lineage>
</organism>
<sequence length="109" mass="12214">MNPWFKNVQADISRPGRKKTLATITNNCCKFTPKNNIDGYISVRLSNFSSMPELSPHPQLPSLLGSKQRFSEIGELLTVVSDTASEIATKFLFHSSCLKFKNKKVLLLV</sequence>
<proteinExistence type="predicted"/>
<evidence type="ECO:0000313" key="2">
    <source>
        <dbReference type="Proteomes" id="UP000499080"/>
    </source>
</evidence>
<comment type="caution">
    <text evidence="1">The sequence shown here is derived from an EMBL/GenBank/DDBJ whole genome shotgun (WGS) entry which is preliminary data.</text>
</comment>
<dbReference type="Proteomes" id="UP000499080">
    <property type="component" value="Unassembled WGS sequence"/>
</dbReference>
<reference evidence="1 2" key="1">
    <citation type="journal article" date="2019" name="Sci. Rep.">
        <title>Orb-weaving spider Araneus ventricosus genome elucidates the spidroin gene catalogue.</title>
        <authorList>
            <person name="Kono N."/>
            <person name="Nakamura H."/>
            <person name="Ohtoshi R."/>
            <person name="Moran D.A.P."/>
            <person name="Shinohara A."/>
            <person name="Yoshida Y."/>
            <person name="Fujiwara M."/>
            <person name="Mori M."/>
            <person name="Tomita M."/>
            <person name="Arakawa K."/>
        </authorList>
    </citation>
    <scope>NUCLEOTIDE SEQUENCE [LARGE SCALE GENOMIC DNA]</scope>
</reference>
<protein>
    <submittedName>
        <fullName evidence="1">Uncharacterized protein</fullName>
    </submittedName>
</protein>
<accession>A0A4Y2AYP0</accession>
<dbReference type="EMBL" id="BGPR01000042">
    <property type="protein sequence ID" value="GBL85212.1"/>
    <property type="molecule type" value="Genomic_DNA"/>
</dbReference>
<gene>
    <name evidence="1" type="ORF">AVEN_222699_1</name>
</gene>
<dbReference type="AlphaFoldDB" id="A0A4Y2AYP0"/>
<evidence type="ECO:0000313" key="1">
    <source>
        <dbReference type="EMBL" id="GBL85212.1"/>
    </source>
</evidence>
<keyword evidence="2" id="KW-1185">Reference proteome</keyword>